<accession>A0A840SCE1</accession>
<dbReference type="RefSeq" id="WP_184146564.1">
    <property type="nucleotide sequence ID" value="NZ_JACHFM010000001.1"/>
</dbReference>
<dbReference type="SUPFAM" id="SSF46894">
    <property type="entry name" value="C-terminal effector domain of the bipartite response regulators"/>
    <property type="match status" value="1"/>
</dbReference>
<dbReference type="AlphaFoldDB" id="A0A840SCE1"/>
<dbReference type="InterPro" id="IPR016032">
    <property type="entry name" value="Sig_transdc_resp-reg_C-effctor"/>
</dbReference>
<dbReference type="PROSITE" id="PS00622">
    <property type="entry name" value="HTH_LUXR_1"/>
    <property type="match status" value="1"/>
</dbReference>
<dbReference type="Gene3D" id="1.10.10.10">
    <property type="entry name" value="Winged helix-like DNA-binding domain superfamily/Winged helix DNA-binding domain"/>
    <property type="match status" value="1"/>
</dbReference>
<dbReference type="InterPro" id="IPR005143">
    <property type="entry name" value="TF_LuxR_autoind-bd_dom"/>
</dbReference>
<sequence>MDPIAFALKIEVATRIEDVWRLLVAAVKQIGIFRIGYHHLPPPGAPDAGLLRVENAGFGEALMEQYLSARARGIAALAALLQNTVRPIYLDEMASLDALSPREALHLGRYRIQGIKNGLGLQVFGPNGRNGVLAIDIARTVRLSPEVLEALRWVCQAMHLRYCELLIPALGKMPSLSSREAEILGWVARGKSNATIAEILGISAHTVDAHLRRIYLKLGVYDRMSAALRGLGFGLIPADILSQ</sequence>
<dbReference type="Proteomes" id="UP000549457">
    <property type="component" value="Unassembled WGS sequence"/>
</dbReference>
<dbReference type="CDD" id="cd06170">
    <property type="entry name" value="LuxR_C_like"/>
    <property type="match status" value="1"/>
</dbReference>
<name>A0A840SCE1_9RHOB</name>
<protein>
    <submittedName>
        <fullName evidence="5">LuxR family transcriptional regulator/LuxR family quorum-sensing system transcriptional regulator CciR</fullName>
    </submittedName>
</protein>
<keyword evidence="1" id="KW-0805">Transcription regulation</keyword>
<evidence type="ECO:0000256" key="3">
    <source>
        <dbReference type="ARBA" id="ARBA00023163"/>
    </source>
</evidence>
<dbReference type="Gene3D" id="3.30.450.80">
    <property type="entry name" value="Transcription factor LuxR-like, autoinducer-binding domain"/>
    <property type="match status" value="1"/>
</dbReference>
<keyword evidence="6" id="KW-1185">Reference proteome</keyword>
<dbReference type="SUPFAM" id="SSF75516">
    <property type="entry name" value="Pheromone-binding domain of LuxR-like quorum-sensing transcription factors"/>
    <property type="match status" value="1"/>
</dbReference>
<dbReference type="Pfam" id="PF03472">
    <property type="entry name" value="Autoind_bind"/>
    <property type="match status" value="1"/>
</dbReference>
<dbReference type="SMART" id="SM00421">
    <property type="entry name" value="HTH_LUXR"/>
    <property type="match status" value="1"/>
</dbReference>
<proteinExistence type="predicted"/>
<dbReference type="Pfam" id="PF00196">
    <property type="entry name" value="GerE"/>
    <property type="match status" value="1"/>
</dbReference>
<dbReference type="PRINTS" id="PR00038">
    <property type="entry name" value="HTHLUXR"/>
</dbReference>
<keyword evidence="3" id="KW-0804">Transcription</keyword>
<dbReference type="GO" id="GO:0003677">
    <property type="term" value="F:DNA binding"/>
    <property type="evidence" value="ECO:0007669"/>
    <property type="project" value="UniProtKB-KW"/>
</dbReference>
<dbReference type="InterPro" id="IPR000792">
    <property type="entry name" value="Tscrpt_reg_LuxR_C"/>
</dbReference>
<dbReference type="PANTHER" id="PTHR44688:SF16">
    <property type="entry name" value="DNA-BINDING TRANSCRIPTIONAL ACTIVATOR DEVR_DOSR"/>
    <property type="match status" value="1"/>
</dbReference>
<dbReference type="PROSITE" id="PS50043">
    <property type="entry name" value="HTH_LUXR_2"/>
    <property type="match status" value="1"/>
</dbReference>
<reference evidence="5 6" key="1">
    <citation type="submission" date="2020-08" db="EMBL/GenBank/DDBJ databases">
        <title>Genomic Encyclopedia of Type Strains, Phase IV (KMG-IV): sequencing the most valuable type-strain genomes for metagenomic binning, comparative biology and taxonomic classification.</title>
        <authorList>
            <person name="Goeker M."/>
        </authorList>
    </citation>
    <scope>NUCLEOTIDE SEQUENCE [LARGE SCALE GENOMIC DNA]</scope>
    <source>
        <strain evidence="5 6">DSM 101730</strain>
    </source>
</reference>
<dbReference type="InterPro" id="IPR036388">
    <property type="entry name" value="WH-like_DNA-bd_sf"/>
</dbReference>
<gene>
    <name evidence="5" type="ORF">HNP73_000380</name>
</gene>
<organism evidence="5 6">
    <name type="scientific">Amaricoccus macauensis</name>
    <dbReference type="NCBI Taxonomy" id="57001"/>
    <lineage>
        <taxon>Bacteria</taxon>
        <taxon>Pseudomonadati</taxon>
        <taxon>Pseudomonadota</taxon>
        <taxon>Alphaproteobacteria</taxon>
        <taxon>Rhodobacterales</taxon>
        <taxon>Paracoccaceae</taxon>
        <taxon>Amaricoccus</taxon>
    </lineage>
</organism>
<evidence type="ECO:0000313" key="5">
    <source>
        <dbReference type="EMBL" id="MBB5220459.1"/>
    </source>
</evidence>
<feature type="domain" description="HTH luxR-type" evidence="4">
    <location>
        <begin position="169"/>
        <end position="234"/>
    </location>
</feature>
<keyword evidence="2" id="KW-0238">DNA-binding</keyword>
<evidence type="ECO:0000256" key="2">
    <source>
        <dbReference type="ARBA" id="ARBA00023125"/>
    </source>
</evidence>
<evidence type="ECO:0000313" key="6">
    <source>
        <dbReference type="Proteomes" id="UP000549457"/>
    </source>
</evidence>
<evidence type="ECO:0000259" key="4">
    <source>
        <dbReference type="PROSITE" id="PS50043"/>
    </source>
</evidence>
<dbReference type="PANTHER" id="PTHR44688">
    <property type="entry name" value="DNA-BINDING TRANSCRIPTIONAL ACTIVATOR DEVR_DOSR"/>
    <property type="match status" value="1"/>
</dbReference>
<dbReference type="GO" id="GO:0006355">
    <property type="term" value="P:regulation of DNA-templated transcription"/>
    <property type="evidence" value="ECO:0007669"/>
    <property type="project" value="InterPro"/>
</dbReference>
<dbReference type="EMBL" id="JACHFM010000001">
    <property type="protein sequence ID" value="MBB5220459.1"/>
    <property type="molecule type" value="Genomic_DNA"/>
</dbReference>
<comment type="caution">
    <text evidence="5">The sequence shown here is derived from an EMBL/GenBank/DDBJ whole genome shotgun (WGS) entry which is preliminary data.</text>
</comment>
<evidence type="ECO:0000256" key="1">
    <source>
        <dbReference type="ARBA" id="ARBA00023015"/>
    </source>
</evidence>
<dbReference type="InterPro" id="IPR036693">
    <property type="entry name" value="TF_LuxR_autoind-bd_dom_sf"/>
</dbReference>